<dbReference type="InterPro" id="IPR036282">
    <property type="entry name" value="Glutathione-S-Trfase_C_sf"/>
</dbReference>
<dbReference type="Proteomes" id="UP001189429">
    <property type="component" value="Unassembled WGS sequence"/>
</dbReference>
<organism evidence="7 8">
    <name type="scientific">Prorocentrum cordatum</name>
    <dbReference type="NCBI Taxonomy" id="2364126"/>
    <lineage>
        <taxon>Eukaryota</taxon>
        <taxon>Sar</taxon>
        <taxon>Alveolata</taxon>
        <taxon>Dinophyceae</taxon>
        <taxon>Prorocentrales</taxon>
        <taxon>Prorocentraceae</taxon>
        <taxon>Prorocentrum</taxon>
    </lineage>
</organism>
<comment type="function">
    <text evidence="1">Conjugation of reduced glutathione to a wide number of exogenous and endogenous hydrophobic electrophiles.</text>
</comment>
<evidence type="ECO:0000256" key="1">
    <source>
        <dbReference type="ARBA" id="ARBA00003701"/>
    </source>
</evidence>
<dbReference type="SUPFAM" id="SSF47616">
    <property type="entry name" value="GST C-terminal domain-like"/>
    <property type="match status" value="1"/>
</dbReference>
<reference evidence="7" key="1">
    <citation type="submission" date="2023-10" db="EMBL/GenBank/DDBJ databases">
        <authorList>
            <person name="Chen Y."/>
            <person name="Shah S."/>
            <person name="Dougan E. K."/>
            <person name="Thang M."/>
            <person name="Chan C."/>
        </authorList>
    </citation>
    <scope>NUCLEOTIDE SEQUENCE [LARGE SCALE GENOMIC DNA]</scope>
</reference>
<evidence type="ECO:0000259" key="6">
    <source>
        <dbReference type="PROSITE" id="PS50405"/>
    </source>
</evidence>
<dbReference type="EMBL" id="CAUYUJ010011780">
    <property type="protein sequence ID" value="CAK0832575.1"/>
    <property type="molecule type" value="Genomic_DNA"/>
</dbReference>
<dbReference type="InterPro" id="IPR050213">
    <property type="entry name" value="GST_superfamily"/>
</dbReference>
<proteinExistence type="inferred from homology"/>
<evidence type="ECO:0000256" key="5">
    <source>
        <dbReference type="ARBA" id="ARBA00047960"/>
    </source>
</evidence>
<evidence type="ECO:0000313" key="8">
    <source>
        <dbReference type="Proteomes" id="UP001189429"/>
    </source>
</evidence>
<dbReference type="InterPro" id="IPR004046">
    <property type="entry name" value="GST_C"/>
</dbReference>
<evidence type="ECO:0000313" key="7">
    <source>
        <dbReference type="EMBL" id="CAK0832575.1"/>
    </source>
</evidence>
<dbReference type="PROSITE" id="PS50405">
    <property type="entry name" value="GST_CTER"/>
    <property type="match status" value="1"/>
</dbReference>
<evidence type="ECO:0000256" key="2">
    <source>
        <dbReference type="ARBA" id="ARBA00005861"/>
    </source>
</evidence>
<keyword evidence="4" id="KW-0808">Transferase</keyword>
<comment type="caution">
    <text evidence="7">The sequence shown here is derived from an EMBL/GenBank/DDBJ whole genome shotgun (WGS) entry which is preliminary data.</text>
</comment>
<comment type="similarity">
    <text evidence="2">Belongs to the GST superfamily. Mu family.</text>
</comment>
<keyword evidence="8" id="KW-1185">Reference proteome</keyword>
<dbReference type="PANTHER" id="PTHR11571:SF222">
    <property type="entry name" value="GLUTATHIONE TRANSFERASE"/>
    <property type="match status" value="1"/>
</dbReference>
<dbReference type="InterPro" id="IPR010987">
    <property type="entry name" value="Glutathione-S-Trfase_C-like"/>
</dbReference>
<dbReference type="Gene3D" id="1.20.1050.130">
    <property type="match status" value="1"/>
</dbReference>
<protein>
    <recommendedName>
        <fullName evidence="3">glutathione transferase</fullName>
        <ecNumber evidence="3">2.5.1.18</ecNumber>
    </recommendedName>
</protein>
<comment type="catalytic activity">
    <reaction evidence="5">
        <text>RX + glutathione = an S-substituted glutathione + a halide anion + H(+)</text>
        <dbReference type="Rhea" id="RHEA:16437"/>
        <dbReference type="ChEBI" id="CHEBI:15378"/>
        <dbReference type="ChEBI" id="CHEBI:16042"/>
        <dbReference type="ChEBI" id="CHEBI:17792"/>
        <dbReference type="ChEBI" id="CHEBI:57925"/>
        <dbReference type="ChEBI" id="CHEBI:90779"/>
        <dbReference type="EC" id="2.5.1.18"/>
    </reaction>
</comment>
<accession>A0ABN9SL88</accession>
<sequence length="155" mass="17938">MPDLSKTRLRMNGFGRDAQAMNEQLLCEIYDVRNQIIDLVYPFKAVCRDKAEHDEKAKKHITGGPFKKFEAVLEKAGTDYFCGKSPCVCDFHIWEMLDQNKILAERQGCGDIFESIPKCKAFYDRFRALPTLQKYFESDAYKFPINNPIADTYMA</sequence>
<feature type="domain" description="GST C-terminal" evidence="6">
    <location>
        <begin position="15"/>
        <end position="149"/>
    </location>
</feature>
<dbReference type="PANTHER" id="PTHR11571">
    <property type="entry name" value="GLUTATHIONE S-TRANSFERASE"/>
    <property type="match status" value="1"/>
</dbReference>
<dbReference type="EC" id="2.5.1.18" evidence="3"/>
<evidence type="ECO:0000256" key="4">
    <source>
        <dbReference type="ARBA" id="ARBA00022679"/>
    </source>
</evidence>
<evidence type="ECO:0000256" key="3">
    <source>
        <dbReference type="ARBA" id="ARBA00012452"/>
    </source>
</evidence>
<name>A0ABN9SL88_9DINO</name>
<dbReference type="Pfam" id="PF14497">
    <property type="entry name" value="GST_C_3"/>
    <property type="match status" value="1"/>
</dbReference>
<gene>
    <name evidence="7" type="ORF">PCOR1329_LOCUS30557</name>
</gene>